<feature type="compositionally biased region" description="Basic and acidic residues" evidence="1">
    <location>
        <begin position="128"/>
        <end position="148"/>
    </location>
</feature>
<proteinExistence type="predicted"/>
<name>A0A3M8ARG9_9BACL</name>
<dbReference type="OrthoDB" id="2885813at2"/>
<dbReference type="RefSeq" id="WP_122906300.1">
    <property type="nucleotide sequence ID" value="NZ_RHHS01000047.1"/>
</dbReference>
<dbReference type="AlphaFoldDB" id="A0A3M8ARG9"/>
<gene>
    <name evidence="3" type="ORF">EDM57_19185</name>
</gene>
<accession>A0A3M8ARG9</accession>
<feature type="chain" id="PRO_5017923039" evidence="2">
    <location>
        <begin position="24"/>
        <end position="148"/>
    </location>
</feature>
<reference evidence="3 4" key="1">
    <citation type="submission" date="2018-10" db="EMBL/GenBank/DDBJ databases">
        <title>Phylogenomics of Brevibacillus.</title>
        <authorList>
            <person name="Dunlap C."/>
        </authorList>
    </citation>
    <scope>NUCLEOTIDE SEQUENCE [LARGE SCALE GENOMIC DNA]</scope>
    <source>
        <strain evidence="3 4">DSM 100115</strain>
    </source>
</reference>
<evidence type="ECO:0000313" key="3">
    <source>
        <dbReference type="EMBL" id="RNB53709.1"/>
    </source>
</evidence>
<sequence>MRAILAILMLALAITGCTGNNSAQTKQKNDAEPLCTPAPVRYTEWEEQAKAIAGSVNGVDEAAAVQIDKDLNLAIKVSNFNRFRLESIEKEVAGKLKEAFPDSNIHVTSDKRLFSDLQAMSSAPWPTDVKEACKKKKESKELEKKMRG</sequence>
<protein>
    <submittedName>
        <fullName evidence="3">Sporulation protein</fullName>
    </submittedName>
</protein>
<feature type="signal peptide" evidence="2">
    <location>
        <begin position="1"/>
        <end position="23"/>
    </location>
</feature>
<comment type="caution">
    <text evidence="3">The sequence shown here is derived from an EMBL/GenBank/DDBJ whole genome shotgun (WGS) entry which is preliminary data.</text>
</comment>
<feature type="region of interest" description="Disordered" evidence="1">
    <location>
        <begin position="123"/>
        <end position="148"/>
    </location>
</feature>
<keyword evidence="2" id="KW-0732">Signal</keyword>
<dbReference type="Proteomes" id="UP000268829">
    <property type="component" value="Unassembled WGS sequence"/>
</dbReference>
<keyword evidence="4" id="KW-1185">Reference proteome</keyword>
<evidence type="ECO:0000256" key="1">
    <source>
        <dbReference type="SAM" id="MobiDB-lite"/>
    </source>
</evidence>
<dbReference type="InterPro" id="IPR019076">
    <property type="entry name" value="Spore_lipoprot_YhcN/YlaJ-like"/>
</dbReference>
<dbReference type="Pfam" id="PF09580">
    <property type="entry name" value="Spore_YhcN_YlaJ"/>
    <property type="match status" value="1"/>
</dbReference>
<dbReference type="PROSITE" id="PS51257">
    <property type="entry name" value="PROKAR_LIPOPROTEIN"/>
    <property type="match status" value="1"/>
</dbReference>
<evidence type="ECO:0000313" key="4">
    <source>
        <dbReference type="Proteomes" id="UP000268829"/>
    </source>
</evidence>
<organism evidence="3 4">
    <name type="scientific">Brevibacillus gelatini</name>
    <dbReference type="NCBI Taxonomy" id="1655277"/>
    <lineage>
        <taxon>Bacteria</taxon>
        <taxon>Bacillati</taxon>
        <taxon>Bacillota</taxon>
        <taxon>Bacilli</taxon>
        <taxon>Bacillales</taxon>
        <taxon>Paenibacillaceae</taxon>
        <taxon>Brevibacillus</taxon>
    </lineage>
</organism>
<dbReference type="EMBL" id="RHHS01000047">
    <property type="protein sequence ID" value="RNB53709.1"/>
    <property type="molecule type" value="Genomic_DNA"/>
</dbReference>
<evidence type="ECO:0000256" key="2">
    <source>
        <dbReference type="SAM" id="SignalP"/>
    </source>
</evidence>